<comment type="caution">
    <text evidence="1">The sequence shown here is derived from an EMBL/GenBank/DDBJ whole genome shotgun (WGS) entry which is preliminary data.</text>
</comment>
<evidence type="ECO:0000313" key="1">
    <source>
        <dbReference type="EMBL" id="RHN44592.1"/>
    </source>
</evidence>
<protein>
    <submittedName>
        <fullName evidence="1">Uncharacterized protein</fullName>
    </submittedName>
</protein>
<dbReference type="AlphaFoldDB" id="A0A396GTZ9"/>
<reference evidence="1" key="1">
    <citation type="journal article" date="2018" name="Nat. Plants">
        <title>Whole-genome landscape of Medicago truncatula symbiotic genes.</title>
        <authorList>
            <person name="Pecrix Y."/>
            <person name="Gamas P."/>
            <person name="Carrere S."/>
        </authorList>
    </citation>
    <scope>NUCLEOTIDE SEQUENCE</scope>
    <source>
        <tissue evidence="1">Leaves</tissue>
    </source>
</reference>
<dbReference type="Proteomes" id="UP000265566">
    <property type="component" value="Chromosome 7"/>
</dbReference>
<dbReference type="Gramene" id="rna38730">
    <property type="protein sequence ID" value="RHN44592.1"/>
    <property type="gene ID" value="gene38730"/>
</dbReference>
<dbReference type="EMBL" id="PSQE01000007">
    <property type="protein sequence ID" value="RHN44592.1"/>
    <property type="molecule type" value="Genomic_DNA"/>
</dbReference>
<sequence length="80" mass="8943">MASTSSNPPSEVAVNRLYSTQYRVAEGIPEMICAPTSSSVNHQNNAEIMNLSEGTCSIFIIFEKNNYCNEVHFYYSSILK</sequence>
<name>A0A396GTZ9_MEDTR</name>
<organism evidence="1">
    <name type="scientific">Medicago truncatula</name>
    <name type="common">Barrel medic</name>
    <name type="synonym">Medicago tribuloides</name>
    <dbReference type="NCBI Taxonomy" id="3880"/>
    <lineage>
        <taxon>Eukaryota</taxon>
        <taxon>Viridiplantae</taxon>
        <taxon>Streptophyta</taxon>
        <taxon>Embryophyta</taxon>
        <taxon>Tracheophyta</taxon>
        <taxon>Spermatophyta</taxon>
        <taxon>Magnoliopsida</taxon>
        <taxon>eudicotyledons</taxon>
        <taxon>Gunneridae</taxon>
        <taxon>Pentapetalae</taxon>
        <taxon>rosids</taxon>
        <taxon>fabids</taxon>
        <taxon>Fabales</taxon>
        <taxon>Fabaceae</taxon>
        <taxon>Papilionoideae</taxon>
        <taxon>50 kb inversion clade</taxon>
        <taxon>NPAAA clade</taxon>
        <taxon>Hologalegina</taxon>
        <taxon>IRL clade</taxon>
        <taxon>Trifolieae</taxon>
        <taxon>Medicago</taxon>
    </lineage>
</organism>
<accession>A0A396GTZ9</accession>
<proteinExistence type="predicted"/>
<gene>
    <name evidence="1" type="ORF">MtrunA17_Chr7g0221081</name>
</gene>